<dbReference type="PROSITE" id="PS01129">
    <property type="entry name" value="PSI_RLU"/>
    <property type="match status" value="1"/>
</dbReference>
<keyword evidence="4" id="KW-0694">RNA-binding</keyword>
<dbReference type="CDD" id="cd00165">
    <property type="entry name" value="S4"/>
    <property type="match status" value="1"/>
</dbReference>
<dbReference type="Gene3D" id="3.10.290.10">
    <property type="entry name" value="RNA-binding S4 domain"/>
    <property type="match status" value="1"/>
</dbReference>
<dbReference type="RefSeq" id="WP_078813204.1">
    <property type="nucleotide sequence ID" value="NZ_FUYE01000005.1"/>
</dbReference>
<reference evidence="8" key="1">
    <citation type="submission" date="2017-02" db="EMBL/GenBank/DDBJ databases">
        <authorList>
            <person name="Varghese N."/>
            <person name="Submissions S."/>
        </authorList>
    </citation>
    <scope>NUCLEOTIDE SEQUENCE [LARGE SCALE GENOMIC DNA]</scope>
    <source>
        <strain evidence="8">ATCC 700200</strain>
    </source>
</reference>
<dbReference type="SUPFAM" id="SSF55120">
    <property type="entry name" value="Pseudouridine synthase"/>
    <property type="match status" value="1"/>
</dbReference>
<dbReference type="InterPro" id="IPR006225">
    <property type="entry name" value="PsdUridine_synth_RluC/D"/>
</dbReference>
<name>A0A1T4XTP3_9BACT</name>
<dbReference type="NCBIfam" id="TIGR00005">
    <property type="entry name" value="rluA_subfam"/>
    <property type="match status" value="1"/>
</dbReference>
<evidence type="ECO:0000313" key="7">
    <source>
        <dbReference type="EMBL" id="SKA92926.1"/>
    </source>
</evidence>
<dbReference type="InterPro" id="IPR006145">
    <property type="entry name" value="PsdUridine_synth_RsuA/RluA"/>
</dbReference>
<dbReference type="InterPro" id="IPR006224">
    <property type="entry name" value="PsdUridine_synth_RluA-like_CS"/>
</dbReference>
<protein>
    <recommendedName>
        <fullName evidence="5">Pseudouridine synthase</fullName>
        <ecNumber evidence="5">5.4.99.-</ecNumber>
    </recommendedName>
</protein>
<gene>
    <name evidence="7" type="ORF">SAMN02745166_02008</name>
</gene>
<accession>A0A1T4XTP3</accession>
<sequence length="295" mass="33133">MTPQTVREPTPLFAFLTTQWPEVKRTKLKQWLRFSGIQVNGHPVHKHDHPLQPGDVVSIHPQKAPPPVTVPLPKGLSIIHEDAALLVIQKPAGLLTIATETERTRTAFRVMTDYLRETSRGRQERLWIIHRLDRETSGLLVLAKTEEAKTWMQENWARMEKTYLAIVEGSPSATSGTLQNHLDETQPHRVYVTQRATSTTREAITHYRRLGQGFGRSLLEVTLDTGRRHQIRAQLAAAGCPIVGDAKYGASTDPAKRIALHACRLKILHPDDDAEMVFESALPQELARLVPSTPC</sequence>
<dbReference type="Proteomes" id="UP000190774">
    <property type="component" value="Unassembled WGS sequence"/>
</dbReference>
<comment type="similarity">
    <text evidence="1 5">Belongs to the pseudouridine synthase RluA family.</text>
</comment>
<dbReference type="AlphaFoldDB" id="A0A1T4XTP3"/>
<dbReference type="InterPro" id="IPR050188">
    <property type="entry name" value="RluA_PseudoU_synthase"/>
</dbReference>
<dbReference type="PROSITE" id="PS50889">
    <property type="entry name" value="S4"/>
    <property type="match status" value="1"/>
</dbReference>
<dbReference type="OrthoDB" id="9807829at2"/>
<dbReference type="EC" id="5.4.99.-" evidence="5"/>
<dbReference type="GO" id="GO:0140098">
    <property type="term" value="F:catalytic activity, acting on RNA"/>
    <property type="evidence" value="ECO:0007669"/>
    <property type="project" value="UniProtKB-ARBA"/>
</dbReference>
<evidence type="ECO:0000256" key="5">
    <source>
        <dbReference type="RuleBase" id="RU362028"/>
    </source>
</evidence>
<dbReference type="GO" id="GO:0009982">
    <property type="term" value="F:pseudouridine synthase activity"/>
    <property type="evidence" value="ECO:0007669"/>
    <property type="project" value="InterPro"/>
</dbReference>
<feature type="domain" description="Pseudouridine synthase RsuA/RluA-like" evidence="6">
    <location>
        <begin position="85"/>
        <end position="237"/>
    </location>
</feature>
<dbReference type="InterPro" id="IPR020103">
    <property type="entry name" value="PsdUridine_synth_cat_dom_sf"/>
</dbReference>
<dbReference type="CDD" id="cd02869">
    <property type="entry name" value="PseudoU_synth_RluA_like"/>
    <property type="match status" value="1"/>
</dbReference>
<keyword evidence="8" id="KW-1185">Reference proteome</keyword>
<evidence type="ECO:0000259" key="6">
    <source>
        <dbReference type="Pfam" id="PF00849"/>
    </source>
</evidence>
<evidence type="ECO:0000313" key="8">
    <source>
        <dbReference type="Proteomes" id="UP000190774"/>
    </source>
</evidence>
<dbReference type="PANTHER" id="PTHR21600:SF44">
    <property type="entry name" value="RIBOSOMAL LARGE SUBUNIT PSEUDOURIDINE SYNTHASE D"/>
    <property type="match status" value="1"/>
</dbReference>
<dbReference type="Gene3D" id="3.30.2350.10">
    <property type="entry name" value="Pseudouridine synthase"/>
    <property type="match status" value="1"/>
</dbReference>
<dbReference type="InterPro" id="IPR036986">
    <property type="entry name" value="S4_RNA-bd_sf"/>
</dbReference>
<keyword evidence="2 5" id="KW-0413">Isomerase</keyword>
<dbReference type="Pfam" id="PF00849">
    <property type="entry name" value="PseudoU_synth_2"/>
    <property type="match status" value="1"/>
</dbReference>
<comment type="catalytic activity">
    <reaction evidence="5">
        <text>a uridine in RNA = a pseudouridine in RNA</text>
        <dbReference type="Rhea" id="RHEA:48348"/>
        <dbReference type="Rhea" id="RHEA-COMP:12068"/>
        <dbReference type="Rhea" id="RHEA-COMP:12069"/>
        <dbReference type="ChEBI" id="CHEBI:65314"/>
        <dbReference type="ChEBI" id="CHEBI:65315"/>
    </reaction>
</comment>
<dbReference type="GO" id="GO:0003723">
    <property type="term" value="F:RNA binding"/>
    <property type="evidence" value="ECO:0007669"/>
    <property type="project" value="UniProtKB-KW"/>
</dbReference>
<dbReference type="STRING" id="48467.SAMN02745166_02008"/>
<organism evidence="7 8">
    <name type="scientific">Prosthecobacter debontii</name>
    <dbReference type="NCBI Taxonomy" id="48467"/>
    <lineage>
        <taxon>Bacteria</taxon>
        <taxon>Pseudomonadati</taxon>
        <taxon>Verrucomicrobiota</taxon>
        <taxon>Verrucomicrobiia</taxon>
        <taxon>Verrucomicrobiales</taxon>
        <taxon>Verrucomicrobiaceae</taxon>
        <taxon>Prosthecobacter</taxon>
    </lineage>
</organism>
<dbReference type="EMBL" id="FUYE01000005">
    <property type="protein sequence ID" value="SKA92926.1"/>
    <property type="molecule type" value="Genomic_DNA"/>
</dbReference>
<comment type="function">
    <text evidence="5">Responsible for synthesis of pseudouridine from uracil.</text>
</comment>
<evidence type="ECO:0000256" key="2">
    <source>
        <dbReference type="ARBA" id="ARBA00023235"/>
    </source>
</evidence>
<dbReference type="PANTHER" id="PTHR21600">
    <property type="entry name" value="MITOCHONDRIAL RNA PSEUDOURIDINE SYNTHASE"/>
    <property type="match status" value="1"/>
</dbReference>
<dbReference type="GO" id="GO:0000455">
    <property type="term" value="P:enzyme-directed rRNA pseudouridine synthesis"/>
    <property type="evidence" value="ECO:0007669"/>
    <property type="project" value="TreeGrafter"/>
</dbReference>
<feature type="active site" evidence="3">
    <location>
        <position position="133"/>
    </location>
</feature>
<evidence type="ECO:0000256" key="1">
    <source>
        <dbReference type="ARBA" id="ARBA00010876"/>
    </source>
</evidence>
<evidence type="ECO:0000256" key="4">
    <source>
        <dbReference type="PROSITE-ProRule" id="PRU00182"/>
    </source>
</evidence>
<evidence type="ECO:0000256" key="3">
    <source>
        <dbReference type="PIRSR" id="PIRSR606225-1"/>
    </source>
</evidence>
<proteinExistence type="inferred from homology"/>